<dbReference type="Pfam" id="PF07992">
    <property type="entry name" value="Pyr_redox_2"/>
    <property type="match status" value="1"/>
</dbReference>
<dbReference type="PANTHER" id="PTHR43014">
    <property type="entry name" value="MERCURIC REDUCTASE"/>
    <property type="match status" value="1"/>
</dbReference>
<evidence type="ECO:0000313" key="9">
    <source>
        <dbReference type="Proteomes" id="UP000032552"/>
    </source>
</evidence>
<dbReference type="Proteomes" id="UP000032552">
    <property type="component" value="Unassembled WGS sequence"/>
</dbReference>
<dbReference type="EMBL" id="BAYM01000035">
    <property type="protein sequence ID" value="GAN35945.1"/>
    <property type="molecule type" value="Genomic_DNA"/>
</dbReference>
<keyword evidence="3 4" id="KW-0274">FAD</keyword>
<feature type="domain" description="Pyridine nucleotide-disulphide oxidoreductase dimerisation" evidence="6">
    <location>
        <begin position="336"/>
        <end position="435"/>
    </location>
</feature>
<evidence type="ECO:0000259" key="6">
    <source>
        <dbReference type="Pfam" id="PF02852"/>
    </source>
</evidence>
<organism evidence="8 9">
    <name type="scientific">Lacticaseibacillus paracasei NRIC 0644</name>
    <dbReference type="NCBI Taxonomy" id="1435038"/>
    <lineage>
        <taxon>Bacteria</taxon>
        <taxon>Bacillati</taxon>
        <taxon>Bacillota</taxon>
        <taxon>Bacilli</taxon>
        <taxon>Lactobacillales</taxon>
        <taxon>Lactobacillaceae</taxon>
        <taxon>Lacticaseibacillus</taxon>
    </lineage>
</organism>
<dbReference type="InterPro" id="IPR023753">
    <property type="entry name" value="FAD/NAD-binding_dom"/>
</dbReference>
<protein>
    <submittedName>
        <fullName evidence="8">Glutathione reductase</fullName>
    </submittedName>
</protein>
<dbReference type="GO" id="GO:0000166">
    <property type="term" value="F:nucleotide binding"/>
    <property type="evidence" value="ECO:0007669"/>
    <property type="project" value="UniProtKB-KW"/>
</dbReference>
<name>A0A0C9NVI5_LACPA</name>
<feature type="binding site" evidence="4">
    <location>
        <position position="113"/>
    </location>
    <ligand>
        <name>FAD</name>
        <dbReference type="ChEBI" id="CHEBI:57692"/>
    </ligand>
</feature>
<feature type="binding site" evidence="4">
    <location>
        <position position="299"/>
    </location>
    <ligand>
        <name>FAD</name>
        <dbReference type="ChEBI" id="CHEBI:57692"/>
    </ligand>
</feature>
<dbReference type="InterPro" id="IPR004099">
    <property type="entry name" value="Pyr_nucl-diS_OxRdtase_dimer"/>
</dbReference>
<comment type="cofactor">
    <cofactor evidence="4">
        <name>FAD</name>
        <dbReference type="ChEBI" id="CHEBI:57692"/>
    </cofactor>
    <text evidence="4">Binds 1 FAD per subunit.</text>
</comment>
<keyword evidence="2" id="KW-0285">Flavoprotein</keyword>
<dbReference type="InterPro" id="IPR001100">
    <property type="entry name" value="Pyr_nuc-diS_OxRdtase"/>
</dbReference>
<evidence type="ECO:0000256" key="2">
    <source>
        <dbReference type="ARBA" id="ARBA00022630"/>
    </source>
</evidence>
<feature type="domain" description="FAD/NAD(P)-binding" evidence="7">
    <location>
        <begin position="7"/>
        <end position="313"/>
    </location>
</feature>
<evidence type="ECO:0000313" key="8">
    <source>
        <dbReference type="EMBL" id="GAN35945.1"/>
    </source>
</evidence>
<sequence>MSEYDFDVLYLGSGHGAFDGAGPLAASGKKVGVIESDMIGGTCPNYGCNAKITLDTPVVLQRMAERMQGIVSGSITINWSELVAHKQAVIKPLPTNIGSNLKQTGVTIIHGHGKFIDPHSITVAGKTYTTENMVIATGRRPHHLDIPGTELAHDSRAFMDLKTLPKRIGILGSGYISMEFATIANAAGAEVSVFMHADKALREFHQPFVKAVMADMTKRGVKFIPSADVQALKQTAQGIAIQYGDHQEQQVDWVLDATGRIPNDDQIGLEAAGVTFSQRGIAVDDHLRTNVPNIFASGDVLDKPQPKLTPTATFESYYLYQLLSGQTTDPIDYPAIPSTVYTTPRIAKVGLMPEEAADGAYQVVRNHIPDDWYHQTDQETMGDSILIFDRDHHLVGATEFSAQAEDAINTLLPAIVFHFSKQQMWQMAHIFPSESASAWHKIR</sequence>
<dbReference type="PRINTS" id="PR00368">
    <property type="entry name" value="FADPNR"/>
</dbReference>
<dbReference type="InterPro" id="IPR036188">
    <property type="entry name" value="FAD/NAD-bd_sf"/>
</dbReference>
<accession>A0A0C9NVI5</accession>
<dbReference type="GO" id="GO:0016491">
    <property type="term" value="F:oxidoreductase activity"/>
    <property type="evidence" value="ECO:0007669"/>
    <property type="project" value="InterPro"/>
</dbReference>
<evidence type="ECO:0000256" key="1">
    <source>
        <dbReference type="ARBA" id="ARBA00007532"/>
    </source>
</evidence>
<dbReference type="Pfam" id="PF02852">
    <property type="entry name" value="Pyr_redox_dim"/>
    <property type="match status" value="1"/>
</dbReference>
<keyword evidence="4" id="KW-0547">Nucleotide-binding</keyword>
<evidence type="ECO:0000259" key="7">
    <source>
        <dbReference type="Pfam" id="PF07992"/>
    </source>
</evidence>
<dbReference type="PRINTS" id="PR00411">
    <property type="entry name" value="PNDRDTASEI"/>
</dbReference>
<dbReference type="Gene3D" id="3.30.390.30">
    <property type="match status" value="1"/>
</dbReference>
<proteinExistence type="inferred from homology"/>
<feature type="binding site" evidence="4">
    <location>
        <begin position="172"/>
        <end position="179"/>
    </location>
    <ligand>
        <name>NAD(+)</name>
        <dbReference type="ChEBI" id="CHEBI:57540"/>
    </ligand>
</feature>
<comment type="caution">
    <text evidence="8">The sequence shown here is derived from an EMBL/GenBank/DDBJ whole genome shotgun (WGS) entry which is preliminary data.</text>
</comment>
<feature type="disulfide bond" description="Redox-active" evidence="5">
    <location>
        <begin position="43"/>
        <end position="48"/>
    </location>
</feature>
<dbReference type="InterPro" id="IPR016156">
    <property type="entry name" value="FAD/NAD-linked_Rdtase_dimer_sf"/>
</dbReference>
<comment type="similarity">
    <text evidence="1">Belongs to the class-I pyridine nucleotide-disulfide oxidoreductase family.</text>
</comment>
<dbReference type="RefSeq" id="WP_045625193.1">
    <property type="nucleotide sequence ID" value="NZ_BAYM01000035.1"/>
</dbReference>
<feature type="binding site" evidence="4">
    <location>
        <position position="259"/>
    </location>
    <ligand>
        <name>NAD(+)</name>
        <dbReference type="ChEBI" id="CHEBI:57540"/>
    </ligand>
</feature>
<dbReference type="AlphaFoldDB" id="A0A0C9NVI5"/>
<gene>
    <name evidence="8" type="ORF">LC0644_0534</name>
</gene>
<reference evidence="9" key="1">
    <citation type="submission" date="2014-05" db="EMBL/GenBank/DDBJ databases">
        <title>Whole genome sequencing of Lactobacillus casei NRIC0644.</title>
        <authorList>
            <person name="Atarashi H."/>
            <person name="Yoshida Y."/>
            <person name="Fujimura S."/>
            <person name="Tanaka N."/>
            <person name="Shiwa Y."/>
            <person name="Yoshikawa H."/>
            <person name="Okada S."/>
            <person name="Nakagawa J."/>
        </authorList>
    </citation>
    <scope>NUCLEOTIDE SEQUENCE [LARGE SCALE GENOMIC DNA]</scope>
    <source>
        <strain evidence="9">NRIC0644</strain>
    </source>
</reference>
<dbReference type="SUPFAM" id="SSF55424">
    <property type="entry name" value="FAD/NAD-linked reductases, dimerisation (C-terminal) domain"/>
    <property type="match status" value="1"/>
</dbReference>
<dbReference type="PIRSF" id="PIRSF000350">
    <property type="entry name" value="Mercury_reductase_MerA"/>
    <property type="match status" value="1"/>
</dbReference>
<dbReference type="SUPFAM" id="SSF51905">
    <property type="entry name" value="FAD/NAD(P)-binding domain"/>
    <property type="match status" value="1"/>
</dbReference>
<evidence type="ECO:0000256" key="3">
    <source>
        <dbReference type="ARBA" id="ARBA00022827"/>
    </source>
</evidence>
<evidence type="ECO:0000256" key="5">
    <source>
        <dbReference type="PIRSR" id="PIRSR000350-4"/>
    </source>
</evidence>
<dbReference type="Gene3D" id="3.50.50.60">
    <property type="entry name" value="FAD/NAD(P)-binding domain"/>
    <property type="match status" value="2"/>
</dbReference>
<evidence type="ECO:0000256" key="4">
    <source>
        <dbReference type="PIRSR" id="PIRSR000350-3"/>
    </source>
</evidence>
<feature type="binding site" evidence="4">
    <location>
        <position position="51"/>
    </location>
    <ligand>
        <name>FAD</name>
        <dbReference type="ChEBI" id="CHEBI:57692"/>
    </ligand>
</feature>
<keyword evidence="4" id="KW-0520">NAD</keyword>
<dbReference type="PANTHER" id="PTHR43014:SF5">
    <property type="entry name" value="GLUTATHIONE REDUCTASE (NADPH)"/>
    <property type="match status" value="1"/>
</dbReference>